<evidence type="ECO:0000256" key="1">
    <source>
        <dbReference type="SAM" id="MobiDB-lite"/>
    </source>
</evidence>
<evidence type="ECO:0000313" key="2">
    <source>
        <dbReference type="EMBL" id="ADC65956.1"/>
    </source>
</evidence>
<feature type="compositionally biased region" description="Basic and acidic residues" evidence="1">
    <location>
        <begin position="21"/>
        <end position="59"/>
    </location>
</feature>
<dbReference type="InterPro" id="IPR036280">
    <property type="entry name" value="Multihaem_cyt_sf"/>
</dbReference>
<dbReference type="Proteomes" id="UP000002613">
    <property type="component" value="Chromosome"/>
</dbReference>
<dbReference type="AlphaFoldDB" id="D3RZP3"/>
<reference evidence="3" key="1">
    <citation type="submission" date="2010-02" db="EMBL/GenBank/DDBJ databases">
        <title>Complete sequence of Ferroglobus placidus DSM 10642.</title>
        <authorList>
            <consortium name="US DOE Joint Genome Institute"/>
            <person name="Lucas S."/>
            <person name="Copeland A."/>
            <person name="Lapidus A."/>
            <person name="Cheng J.-F."/>
            <person name="Bruce D."/>
            <person name="Goodwin L."/>
            <person name="Pitluck S."/>
            <person name="Saunders E."/>
            <person name="Brettin T."/>
            <person name="Detter J.C."/>
            <person name="Han C."/>
            <person name="Tapia R."/>
            <person name="Larimer F."/>
            <person name="Land M."/>
            <person name="Hauser L."/>
            <person name="Kyrpides N."/>
            <person name="Ivanova N."/>
            <person name="Holmes D."/>
            <person name="Lovley D."/>
            <person name="Kyrpides N."/>
            <person name="Anderson I.J."/>
            <person name="Woyke T."/>
        </authorList>
    </citation>
    <scope>NUCLEOTIDE SEQUENCE [LARGE SCALE GENOMIC DNA]</scope>
    <source>
        <strain evidence="3">DSM 10642 / AEDII12DO</strain>
    </source>
</reference>
<proteinExistence type="predicted"/>
<sequence>MKKWIAVTLVILAVLVAGCAEEKVKPTPTPEEKKETPKEEKATPEKKTPTPTPEKKETPKATPTPKPTPKKVEAKSPVVECTVCHTKSVDYKPHVNGGQLCGNCHGWDPHKIHVGPGTINLDCKVCHGTPPKLVVPKPIEEGRTVCENCHAYPDAVKPSYGNLVNIHLPRGKYCTVCHGTDIAGIHKAADKFVEQ</sequence>
<dbReference type="EMBL" id="CP001899">
    <property type="protein sequence ID" value="ADC65956.1"/>
    <property type="molecule type" value="Genomic_DNA"/>
</dbReference>
<dbReference type="PROSITE" id="PS51257">
    <property type="entry name" value="PROKAR_LIPOPROTEIN"/>
    <property type="match status" value="1"/>
</dbReference>
<dbReference type="KEGG" id="fpl:Ferp_1813"/>
<feature type="region of interest" description="Disordered" evidence="1">
    <location>
        <begin position="21"/>
        <end position="72"/>
    </location>
</feature>
<dbReference type="PaxDb" id="589924-Ferp_1813"/>
<keyword evidence="3" id="KW-1185">Reference proteome</keyword>
<dbReference type="GeneID" id="8779341"/>
<reference evidence="2 3" key="2">
    <citation type="journal article" date="2011" name="Stand. Genomic Sci.">
        <title>Complete genome sequence of Ferroglobus placidus AEDII12DO.</title>
        <authorList>
            <person name="Anderson I."/>
            <person name="Risso C."/>
            <person name="Holmes D."/>
            <person name="Lucas S."/>
            <person name="Copeland A."/>
            <person name="Lapidus A."/>
            <person name="Cheng J.F."/>
            <person name="Bruce D."/>
            <person name="Goodwin L."/>
            <person name="Pitluck S."/>
            <person name="Saunders E."/>
            <person name="Brettin T."/>
            <person name="Detter J.C."/>
            <person name="Han C."/>
            <person name="Tapia R."/>
            <person name="Larimer F."/>
            <person name="Land M."/>
            <person name="Hauser L."/>
            <person name="Woyke T."/>
            <person name="Lovley D."/>
            <person name="Kyrpides N."/>
            <person name="Ivanova N."/>
        </authorList>
    </citation>
    <scope>NUCLEOTIDE SEQUENCE [LARGE SCALE GENOMIC DNA]</scope>
    <source>
        <strain evidence="3">DSM 10642 / AEDII12DO</strain>
    </source>
</reference>
<dbReference type="OrthoDB" id="147756at2157"/>
<dbReference type="eggNOG" id="arCOG09418">
    <property type="taxonomic scope" value="Archaea"/>
</dbReference>
<dbReference type="Gene3D" id="3.90.10.10">
    <property type="entry name" value="Cytochrome C3"/>
    <property type="match status" value="1"/>
</dbReference>
<dbReference type="SUPFAM" id="SSF48695">
    <property type="entry name" value="Multiheme cytochromes"/>
    <property type="match status" value="1"/>
</dbReference>
<accession>D3RZP3</accession>
<protein>
    <submittedName>
        <fullName evidence="2">Uncharacterized protein</fullName>
    </submittedName>
</protein>
<dbReference type="HOGENOM" id="CLU_1393534_0_0_2"/>
<gene>
    <name evidence="2" type="ordered locus">Ferp_1813</name>
</gene>
<dbReference type="RefSeq" id="WP_012966295.1">
    <property type="nucleotide sequence ID" value="NC_013849.1"/>
</dbReference>
<evidence type="ECO:0000313" key="3">
    <source>
        <dbReference type="Proteomes" id="UP000002613"/>
    </source>
</evidence>
<organism evidence="2 3">
    <name type="scientific">Ferroglobus placidus (strain DSM 10642 / AEDII12DO)</name>
    <dbReference type="NCBI Taxonomy" id="589924"/>
    <lineage>
        <taxon>Archaea</taxon>
        <taxon>Methanobacteriati</taxon>
        <taxon>Methanobacteriota</taxon>
        <taxon>Archaeoglobi</taxon>
        <taxon>Archaeoglobales</taxon>
        <taxon>Archaeoglobaceae</taxon>
        <taxon>Ferroglobus</taxon>
    </lineage>
</organism>
<name>D3RZP3_FERPA</name>
<dbReference type="STRING" id="589924.Ferp_1813"/>